<comment type="subunit">
    <text evidence="2">Heterodimer of SbcC and SbcD.</text>
</comment>
<dbReference type="InterPro" id="IPR027417">
    <property type="entry name" value="P-loop_NTPase"/>
</dbReference>
<keyword evidence="7" id="KW-1185">Reference proteome</keyword>
<dbReference type="InterPro" id="IPR038729">
    <property type="entry name" value="Rad50/SbcC_AAA"/>
</dbReference>
<dbReference type="SUPFAM" id="SSF52540">
    <property type="entry name" value="P-loop containing nucleoside triphosphate hydrolases"/>
    <property type="match status" value="1"/>
</dbReference>
<dbReference type="Pfam" id="PF13476">
    <property type="entry name" value="AAA_23"/>
    <property type="match status" value="1"/>
</dbReference>
<evidence type="ECO:0000313" key="6">
    <source>
        <dbReference type="EMBL" id="MBF4694996.1"/>
    </source>
</evidence>
<dbReference type="Proteomes" id="UP000614200">
    <property type="component" value="Unassembled WGS sequence"/>
</dbReference>
<dbReference type="PANTHER" id="PTHR32114:SF2">
    <property type="entry name" value="ABC TRANSPORTER ABCH.3"/>
    <property type="match status" value="1"/>
</dbReference>
<evidence type="ECO:0000256" key="3">
    <source>
        <dbReference type="ARBA" id="ARBA00013368"/>
    </source>
</evidence>
<dbReference type="RefSeq" id="WP_194703239.1">
    <property type="nucleotide sequence ID" value="NZ_JADKNH010000012.1"/>
</dbReference>
<name>A0ABR9ZYG4_9FIRM</name>
<reference evidence="6 7" key="1">
    <citation type="submission" date="2020-11" db="EMBL/GenBank/DDBJ databases">
        <title>Fusibacter basophilias sp. nov.</title>
        <authorList>
            <person name="Qiu D."/>
        </authorList>
    </citation>
    <scope>NUCLEOTIDE SEQUENCE [LARGE SCALE GENOMIC DNA]</scope>
    <source>
        <strain evidence="6 7">Q10-2</strain>
    </source>
</reference>
<dbReference type="PANTHER" id="PTHR32114">
    <property type="entry name" value="ABC TRANSPORTER ABCH.3"/>
    <property type="match status" value="1"/>
</dbReference>
<organism evidence="6 7">
    <name type="scientific">Fusibacter ferrireducens</name>
    <dbReference type="NCBI Taxonomy" id="2785058"/>
    <lineage>
        <taxon>Bacteria</taxon>
        <taxon>Bacillati</taxon>
        <taxon>Bacillota</taxon>
        <taxon>Clostridia</taxon>
        <taxon>Eubacteriales</taxon>
        <taxon>Eubacteriales Family XII. Incertae Sedis</taxon>
        <taxon>Fusibacter</taxon>
    </lineage>
</organism>
<evidence type="ECO:0000313" key="7">
    <source>
        <dbReference type="Proteomes" id="UP000614200"/>
    </source>
</evidence>
<protein>
    <recommendedName>
        <fullName evidence="3">Nuclease SbcCD subunit C</fullName>
    </recommendedName>
</protein>
<dbReference type="Pfam" id="PF13558">
    <property type="entry name" value="SbcC_Walker_B"/>
    <property type="match status" value="1"/>
</dbReference>
<dbReference type="Gene3D" id="3.40.50.300">
    <property type="entry name" value="P-loop containing nucleotide triphosphate hydrolases"/>
    <property type="match status" value="2"/>
</dbReference>
<accession>A0ABR9ZYG4</accession>
<evidence type="ECO:0000256" key="2">
    <source>
        <dbReference type="ARBA" id="ARBA00011322"/>
    </source>
</evidence>
<feature type="coiled-coil region" evidence="4">
    <location>
        <begin position="689"/>
        <end position="797"/>
    </location>
</feature>
<keyword evidence="4" id="KW-0175">Coiled coil</keyword>
<gene>
    <name evidence="6" type="ORF">ISU02_18000</name>
</gene>
<dbReference type="EMBL" id="JADKNH010000012">
    <property type="protein sequence ID" value="MBF4694996.1"/>
    <property type="molecule type" value="Genomic_DNA"/>
</dbReference>
<evidence type="ECO:0000256" key="4">
    <source>
        <dbReference type="SAM" id="Coils"/>
    </source>
</evidence>
<comment type="caution">
    <text evidence="6">The sequence shown here is derived from an EMBL/GenBank/DDBJ whole genome shotgun (WGS) entry which is preliminary data.</text>
</comment>
<proteinExistence type="inferred from homology"/>
<sequence>MRPITLTMEAFGPFSEQECIHFDPFREKGIFLITGPTGAGKTTIFDAMIYALYGVSSGDQRDGESFRSDHARPDQMTSVTLIFELKGKIYKVKRIPKQVRPKLSGEGFTVQMTDAELEGDGMILSGVKDVTEKINALFGLNAEQFRQIMMIPQGEFRRLILSDSREKSEIFRKLFGTALFERIQDQMKIEEDLLRNQHFETGAHIKVLLGQLSLTETLDPLRAQCMENAVIPNFKKLIEAVDTVIKTDEAQCGELKLQIEADVKRQDQMKLEIANQKQLTIQFEVLQQCRAKLKAHLKGESEAEMNKIRIKFAQKAERIDSEAKHKLEKEESYNVRKRAYEQIAVQYDHEEVAYNLSKKAFEGILALKEVHEKTQTQLMRLKMIREEVQALDLHQKRFEILQKEIETFALAHEQAIGDMEKLKEKIGETALKVSALQESKVKLAALSGQRTTLNHVISVFDDWNEREQQLEQREKTLTELAERIKIQSNAVSAARKAWQQLETQFMKGYSGILAKALKDQSPCPVCGSCHHPNPASEGAVISKAELDESRRVLEGQMNQFEKIKAEADALRSQNEIEHLNLNKLWKQFANQFSELFNTPASMTHKDEVQVKLSNYKTRLSEKESQYKRDIERASFLLNQQETQEKNLETFIKTQKSLEDKLNAHYLERESLKTKIDQITDKVPEQFLEYPILLAELKRLEKDLKQLSSEIQNISDTHAMHRETLNMLSEKKRLADEELNAAREKLKLANQVFDQVLAENDFDTVEAYRAAQLSRLEMERLSEQVETFYGQKQDLEKTLTAQSELLKGKQMQDTDILEEQLRAIEAITSTQRQRLNQMLASVSQNRKLISEINQLLLKLESISLKHAYVSKLARMARGQNAQRLSFENFVLSQYFEDVLNAANLRLHKMTTGRFELIRKREKSKGNAQSGLDIEVMDQYTGKLRHVKTLSGGETFKASLALALGLSDIVQRFSGGISLETMFIDEGFGTLDSDSLDKAIESLMSLSNHNRLVGIISHVQELKERIPSQLQVIQQIEGSHTQISLF</sequence>
<comment type="similarity">
    <text evidence="1">Belongs to the SMC family. SbcC subfamily.</text>
</comment>
<feature type="coiled-coil region" evidence="4">
    <location>
        <begin position="546"/>
        <end position="573"/>
    </location>
</feature>
<evidence type="ECO:0000256" key="1">
    <source>
        <dbReference type="ARBA" id="ARBA00006930"/>
    </source>
</evidence>
<evidence type="ECO:0000259" key="5">
    <source>
        <dbReference type="Pfam" id="PF13476"/>
    </source>
</evidence>
<feature type="domain" description="Rad50/SbcC-type AAA" evidence="5">
    <location>
        <begin position="6"/>
        <end position="190"/>
    </location>
</feature>